<dbReference type="EMBL" id="KV019049">
    <property type="protein sequence ID" value="KZV16461.1"/>
    <property type="molecule type" value="Genomic_DNA"/>
</dbReference>
<gene>
    <name evidence="1" type="ORF">F511_10073</name>
</gene>
<dbReference type="AlphaFoldDB" id="A0A2Z7A5D5"/>
<name>A0A2Z7A5D5_9LAMI</name>
<evidence type="ECO:0000313" key="1">
    <source>
        <dbReference type="EMBL" id="KZV16461.1"/>
    </source>
</evidence>
<sequence>MVFLRKHKICLQSRASSGPFMKHLSTIGIQRLVIMVRITNRKCQLGSRSQLYILLYFNFSSRTRGGDTPDAPHNHLGTRGPSSMLQADLCYGDRYIAQESTPRSGLSQGLTTGSGVVSRGSYLDVMKSPAQTTRRGTIQSPVVYKYQVCSLILHTLLLAHFCTEHIFALFLSRALPDLSIGGDSPDKFPAPSDRLFVVADNKERHNPVPSCPTFPSSSTWWCLLVG</sequence>
<proteinExistence type="predicted"/>
<protein>
    <submittedName>
        <fullName evidence="1">Uclacyanin-3-like</fullName>
    </submittedName>
</protein>
<dbReference type="Proteomes" id="UP000250235">
    <property type="component" value="Unassembled WGS sequence"/>
</dbReference>
<evidence type="ECO:0000313" key="2">
    <source>
        <dbReference type="Proteomes" id="UP000250235"/>
    </source>
</evidence>
<organism evidence="1 2">
    <name type="scientific">Dorcoceras hygrometricum</name>
    <dbReference type="NCBI Taxonomy" id="472368"/>
    <lineage>
        <taxon>Eukaryota</taxon>
        <taxon>Viridiplantae</taxon>
        <taxon>Streptophyta</taxon>
        <taxon>Embryophyta</taxon>
        <taxon>Tracheophyta</taxon>
        <taxon>Spermatophyta</taxon>
        <taxon>Magnoliopsida</taxon>
        <taxon>eudicotyledons</taxon>
        <taxon>Gunneridae</taxon>
        <taxon>Pentapetalae</taxon>
        <taxon>asterids</taxon>
        <taxon>lamiids</taxon>
        <taxon>Lamiales</taxon>
        <taxon>Gesneriaceae</taxon>
        <taxon>Didymocarpoideae</taxon>
        <taxon>Trichosporeae</taxon>
        <taxon>Loxocarpinae</taxon>
        <taxon>Dorcoceras</taxon>
    </lineage>
</organism>
<accession>A0A2Z7A5D5</accession>
<reference evidence="1 2" key="1">
    <citation type="journal article" date="2015" name="Proc. Natl. Acad. Sci. U.S.A.">
        <title>The resurrection genome of Boea hygrometrica: A blueprint for survival of dehydration.</title>
        <authorList>
            <person name="Xiao L."/>
            <person name="Yang G."/>
            <person name="Zhang L."/>
            <person name="Yang X."/>
            <person name="Zhao S."/>
            <person name="Ji Z."/>
            <person name="Zhou Q."/>
            <person name="Hu M."/>
            <person name="Wang Y."/>
            <person name="Chen M."/>
            <person name="Xu Y."/>
            <person name="Jin H."/>
            <person name="Xiao X."/>
            <person name="Hu G."/>
            <person name="Bao F."/>
            <person name="Hu Y."/>
            <person name="Wan P."/>
            <person name="Li L."/>
            <person name="Deng X."/>
            <person name="Kuang T."/>
            <person name="Xiang C."/>
            <person name="Zhu J.K."/>
            <person name="Oliver M.J."/>
            <person name="He Y."/>
        </authorList>
    </citation>
    <scope>NUCLEOTIDE SEQUENCE [LARGE SCALE GENOMIC DNA]</scope>
    <source>
        <strain evidence="2">cv. XS01</strain>
    </source>
</reference>
<keyword evidence="2" id="KW-1185">Reference proteome</keyword>